<feature type="transmembrane region" description="Helical" evidence="1">
    <location>
        <begin position="364"/>
        <end position="381"/>
    </location>
</feature>
<sequence length="392" mass="44213">MLEPVSTLSSPSTSALARYTLPVHEAVERWLQSDTWLWKVVLAGLLCPLFFLPTHSGLWNLPTEYWAAFQTKYYFWDTIEDQIIHPLRPIICYDKNPGCHEDKMVFRLFLPGLYALVGSREAVYAVQLLCWPIFLYLLAREAYRLTNSKAVALYLTVSIMGLYIGGAFPFDFVTCGDAFAYILLLMAAVTRNRFALIASLFLAYWVDERSLVNSVYVLVYRCLVVADDKPLFSRSNLLTIAAVGATWVTYVGLRFWLKARYNVADATEGAGFSFLLTVPVLTSLLKIGRSYELLWALVAVGLWSLWQQRQLLLLVGTLAALAASTLVAIMVADTSRSLGYGLILFLIMLPAALAALRLPRLKDLLLVTAIVCVLVQTRFLLQFRPEIMYLFE</sequence>
<keyword evidence="1" id="KW-1133">Transmembrane helix</keyword>
<keyword evidence="3" id="KW-1185">Reference proteome</keyword>
<comment type="caution">
    <text evidence="2">The sequence shown here is derived from an EMBL/GenBank/DDBJ whole genome shotgun (WGS) entry which is preliminary data.</text>
</comment>
<feature type="transmembrane region" description="Helical" evidence="1">
    <location>
        <begin position="122"/>
        <end position="139"/>
    </location>
</feature>
<evidence type="ECO:0000313" key="2">
    <source>
        <dbReference type="EMBL" id="NID11458.1"/>
    </source>
</evidence>
<protein>
    <recommendedName>
        <fullName evidence="4">Glycosyltransferase RgtA/B/C/D-like domain-containing protein</fullName>
    </recommendedName>
</protein>
<accession>A0ABX0QKS7</accession>
<organism evidence="2 3">
    <name type="scientific">Fibrivirga algicola</name>
    <dbReference type="NCBI Taxonomy" id="2950420"/>
    <lineage>
        <taxon>Bacteria</taxon>
        <taxon>Pseudomonadati</taxon>
        <taxon>Bacteroidota</taxon>
        <taxon>Cytophagia</taxon>
        <taxon>Cytophagales</taxon>
        <taxon>Spirosomataceae</taxon>
        <taxon>Fibrivirga</taxon>
    </lineage>
</organism>
<keyword evidence="1" id="KW-0472">Membrane</keyword>
<proteinExistence type="predicted"/>
<dbReference type="RefSeq" id="WP_166692472.1">
    <property type="nucleotide sequence ID" value="NZ_WAEL01000005.1"/>
</dbReference>
<feature type="transmembrane region" description="Helical" evidence="1">
    <location>
        <begin position="269"/>
        <end position="285"/>
    </location>
</feature>
<keyword evidence="1" id="KW-0812">Transmembrane</keyword>
<evidence type="ECO:0000256" key="1">
    <source>
        <dbReference type="SAM" id="Phobius"/>
    </source>
</evidence>
<evidence type="ECO:0008006" key="4">
    <source>
        <dbReference type="Google" id="ProtNLM"/>
    </source>
</evidence>
<feature type="transmembrane region" description="Helical" evidence="1">
    <location>
        <begin position="237"/>
        <end position="257"/>
    </location>
</feature>
<gene>
    <name evidence="2" type="ORF">F7231_14885</name>
</gene>
<name>A0ABX0QKS7_9BACT</name>
<feature type="transmembrane region" description="Helical" evidence="1">
    <location>
        <begin position="151"/>
        <end position="172"/>
    </location>
</feature>
<dbReference type="EMBL" id="WAEL01000005">
    <property type="protein sequence ID" value="NID11458.1"/>
    <property type="molecule type" value="Genomic_DNA"/>
</dbReference>
<dbReference type="Proteomes" id="UP000606008">
    <property type="component" value="Unassembled WGS sequence"/>
</dbReference>
<feature type="transmembrane region" description="Helical" evidence="1">
    <location>
        <begin position="312"/>
        <end position="331"/>
    </location>
</feature>
<evidence type="ECO:0000313" key="3">
    <source>
        <dbReference type="Proteomes" id="UP000606008"/>
    </source>
</evidence>
<feature type="transmembrane region" description="Helical" evidence="1">
    <location>
        <begin position="338"/>
        <end position="358"/>
    </location>
</feature>
<reference evidence="2" key="1">
    <citation type="submission" date="2024-05" db="EMBL/GenBank/DDBJ databases">
        <authorList>
            <person name="Jung D.-H."/>
        </authorList>
    </citation>
    <scope>NUCLEOTIDE SEQUENCE</scope>
    <source>
        <strain evidence="2">JA-25</strain>
    </source>
</reference>